<proteinExistence type="inferred from homology"/>
<evidence type="ECO:0000256" key="3">
    <source>
        <dbReference type="ARBA" id="ARBA00022741"/>
    </source>
</evidence>
<dbReference type="STRING" id="8090.ENSORLP00000033381"/>
<feature type="binding site" evidence="7">
    <location>
        <begin position="153"/>
        <end position="160"/>
    </location>
    <ligand>
        <name>ATP</name>
        <dbReference type="ChEBI" id="CHEBI:30616"/>
    </ligand>
</feature>
<evidence type="ECO:0000313" key="11">
    <source>
        <dbReference type="Proteomes" id="UP000001038"/>
    </source>
</evidence>
<accession>A0A3B3HQ11</accession>
<comment type="subcellular location">
    <subcellularLocation>
        <location evidence="1">Cytoplasm</location>
    </subcellularLocation>
</comment>
<dbReference type="Pfam" id="PF00063">
    <property type="entry name" value="Myosin_head"/>
    <property type="match status" value="1"/>
</dbReference>
<evidence type="ECO:0000256" key="7">
    <source>
        <dbReference type="PROSITE-ProRule" id="PRU00782"/>
    </source>
</evidence>
<keyword evidence="6 7" id="KW-0505">Motor protein</keyword>
<dbReference type="SUPFAM" id="SSF52540">
    <property type="entry name" value="P-loop containing nucleoside triphosphate hydrolases"/>
    <property type="match status" value="1"/>
</dbReference>
<feature type="chain" id="PRO_5017444337" description="Myosin motor domain-containing protein" evidence="8">
    <location>
        <begin position="24"/>
        <end position="209"/>
    </location>
</feature>
<reference evidence="10" key="3">
    <citation type="submission" date="2025-09" db="UniProtKB">
        <authorList>
            <consortium name="Ensembl"/>
        </authorList>
    </citation>
    <scope>IDENTIFICATION</scope>
    <source>
        <strain evidence="10">Hd-rR</strain>
    </source>
</reference>
<keyword evidence="5 7" id="KW-0518">Myosin</keyword>
<keyword evidence="8" id="KW-0732">Signal</keyword>
<dbReference type="GeneTree" id="ENSGT00940000156845"/>
<dbReference type="GO" id="GO:0000146">
    <property type="term" value="F:microfilament motor activity"/>
    <property type="evidence" value="ECO:0007669"/>
    <property type="project" value="InterPro"/>
</dbReference>
<name>A0A3B3HQ11_ORYLA</name>
<evidence type="ECO:0000256" key="6">
    <source>
        <dbReference type="ARBA" id="ARBA00023175"/>
    </source>
</evidence>
<evidence type="ECO:0000313" key="10">
    <source>
        <dbReference type="Ensembl" id="ENSORLP00000033381.1"/>
    </source>
</evidence>
<keyword evidence="11" id="KW-1185">Reference proteome</keyword>
<dbReference type="PROSITE" id="PS51456">
    <property type="entry name" value="MYOSIN_MOTOR"/>
    <property type="match status" value="1"/>
</dbReference>
<evidence type="ECO:0000256" key="8">
    <source>
        <dbReference type="SAM" id="SignalP"/>
    </source>
</evidence>
<evidence type="ECO:0000256" key="1">
    <source>
        <dbReference type="ARBA" id="ARBA00004496"/>
    </source>
</evidence>
<dbReference type="Ensembl" id="ENSORLT00000027751.1">
    <property type="protein sequence ID" value="ENSORLP00000033381.1"/>
    <property type="gene ID" value="ENSORLG00000026342.1"/>
</dbReference>
<dbReference type="PANTHER" id="PTHR46184:SF2">
    <property type="entry name" value="UNCONVENTIONAL MYOSIN-IXB"/>
    <property type="match status" value="1"/>
</dbReference>
<dbReference type="Bgee" id="ENSORLG00000026342">
    <property type="expression patterns" value="Expressed in pharyngeal gill and 10 other cell types or tissues"/>
</dbReference>
<dbReference type="PRINTS" id="PR00193">
    <property type="entry name" value="MYOSINHEAVY"/>
</dbReference>
<sequence>MFSSFSFFLLRLLVLQIHELSRYSRISASIETHGESLTQKWHPKSSGHFFVLQPESSEEDMDDLCDLPAVTETSVLEALRQRFYNRKIYTYISSILVAVNPNKYLPVYYNPKYVKMYENQPLGKLSPHIFAMADVSFRAMLGRQRNQCILLSGETGSGKTESSGYLIHCLTALSQKTSSTGLDRTILGSGPVLEVRELTASPPLQVEAA</sequence>
<protein>
    <recommendedName>
        <fullName evidence="9">Myosin motor domain-containing protein</fullName>
    </recommendedName>
</protein>
<dbReference type="GO" id="GO:0003779">
    <property type="term" value="F:actin binding"/>
    <property type="evidence" value="ECO:0007669"/>
    <property type="project" value="UniProtKB-KW"/>
</dbReference>
<reference evidence="10 11" key="1">
    <citation type="journal article" date="2007" name="Nature">
        <title>The medaka draft genome and insights into vertebrate genome evolution.</title>
        <authorList>
            <person name="Kasahara M."/>
            <person name="Naruse K."/>
            <person name="Sasaki S."/>
            <person name="Nakatani Y."/>
            <person name="Qu W."/>
            <person name="Ahsan B."/>
            <person name="Yamada T."/>
            <person name="Nagayasu Y."/>
            <person name="Doi K."/>
            <person name="Kasai Y."/>
            <person name="Jindo T."/>
            <person name="Kobayashi D."/>
            <person name="Shimada A."/>
            <person name="Toyoda A."/>
            <person name="Kuroki Y."/>
            <person name="Fujiyama A."/>
            <person name="Sasaki T."/>
            <person name="Shimizu A."/>
            <person name="Asakawa S."/>
            <person name="Shimizu N."/>
            <person name="Hashimoto S."/>
            <person name="Yang J."/>
            <person name="Lee Y."/>
            <person name="Matsushima K."/>
            <person name="Sugano S."/>
            <person name="Sakaizumi M."/>
            <person name="Narita T."/>
            <person name="Ohishi K."/>
            <person name="Haga S."/>
            <person name="Ohta F."/>
            <person name="Nomoto H."/>
            <person name="Nogata K."/>
            <person name="Morishita T."/>
            <person name="Endo T."/>
            <person name="Shin-I T."/>
            <person name="Takeda H."/>
            <person name="Morishita S."/>
            <person name="Kohara Y."/>
        </authorList>
    </citation>
    <scope>NUCLEOTIDE SEQUENCE [LARGE SCALE GENOMIC DNA]</scope>
    <source>
        <strain evidence="10 11">Hd-rR</strain>
    </source>
</reference>
<dbReference type="InterPro" id="IPR046987">
    <property type="entry name" value="Myo9"/>
</dbReference>
<evidence type="ECO:0000256" key="2">
    <source>
        <dbReference type="ARBA" id="ARBA00022490"/>
    </source>
</evidence>
<dbReference type="GO" id="GO:0005524">
    <property type="term" value="F:ATP binding"/>
    <property type="evidence" value="ECO:0007669"/>
    <property type="project" value="UniProtKB-UniRule"/>
</dbReference>
<dbReference type="Gene3D" id="3.40.850.10">
    <property type="entry name" value="Kinesin motor domain"/>
    <property type="match status" value="1"/>
</dbReference>
<dbReference type="GO" id="GO:0005096">
    <property type="term" value="F:GTPase activator activity"/>
    <property type="evidence" value="ECO:0007669"/>
    <property type="project" value="InterPro"/>
</dbReference>
<comment type="caution">
    <text evidence="7">Lacks conserved residue(s) required for the propagation of feature annotation.</text>
</comment>
<dbReference type="AlphaFoldDB" id="A0A3B3HQ11"/>
<dbReference type="GO" id="GO:0016459">
    <property type="term" value="C:myosin complex"/>
    <property type="evidence" value="ECO:0007669"/>
    <property type="project" value="UniProtKB-KW"/>
</dbReference>
<dbReference type="GO" id="GO:0005737">
    <property type="term" value="C:cytoplasm"/>
    <property type="evidence" value="ECO:0007669"/>
    <property type="project" value="UniProtKB-SubCell"/>
</dbReference>
<reference evidence="10" key="2">
    <citation type="submission" date="2025-08" db="UniProtKB">
        <authorList>
            <consortium name="Ensembl"/>
        </authorList>
    </citation>
    <scope>IDENTIFICATION</scope>
    <source>
        <strain evidence="10">Hd-rR</strain>
    </source>
</reference>
<evidence type="ECO:0000256" key="5">
    <source>
        <dbReference type="ARBA" id="ARBA00023123"/>
    </source>
</evidence>
<evidence type="ECO:0000259" key="9">
    <source>
        <dbReference type="PROSITE" id="PS51456"/>
    </source>
</evidence>
<dbReference type="Proteomes" id="UP000001038">
    <property type="component" value="Chromosome 17"/>
</dbReference>
<feature type="domain" description="Myosin motor" evidence="9">
    <location>
        <begin position="59"/>
        <end position="209"/>
    </location>
</feature>
<dbReference type="InParanoid" id="A0A3B3HQ11"/>
<comment type="similarity">
    <text evidence="7">Belongs to the TRAFAC class myosin-kinesin ATPase superfamily. Myosin family.</text>
</comment>
<keyword evidence="2" id="KW-0963">Cytoplasm</keyword>
<keyword evidence="4 7" id="KW-0067">ATP-binding</keyword>
<dbReference type="InterPro" id="IPR001609">
    <property type="entry name" value="Myosin_head_motor_dom-like"/>
</dbReference>
<feature type="signal peptide" evidence="8">
    <location>
        <begin position="1"/>
        <end position="23"/>
    </location>
</feature>
<dbReference type="GO" id="GO:0035556">
    <property type="term" value="P:intracellular signal transduction"/>
    <property type="evidence" value="ECO:0007669"/>
    <property type="project" value="InterPro"/>
</dbReference>
<dbReference type="InterPro" id="IPR027417">
    <property type="entry name" value="P-loop_NTPase"/>
</dbReference>
<keyword evidence="7" id="KW-0009">Actin-binding</keyword>
<dbReference type="PANTHER" id="PTHR46184">
    <property type="entry name" value="UNCONVENTIONAL MYOSIN-IXB-LIKE PROTEIN"/>
    <property type="match status" value="1"/>
</dbReference>
<organism evidence="10 11">
    <name type="scientific">Oryzias latipes</name>
    <name type="common">Japanese rice fish</name>
    <name type="synonym">Japanese killifish</name>
    <dbReference type="NCBI Taxonomy" id="8090"/>
    <lineage>
        <taxon>Eukaryota</taxon>
        <taxon>Metazoa</taxon>
        <taxon>Chordata</taxon>
        <taxon>Craniata</taxon>
        <taxon>Vertebrata</taxon>
        <taxon>Euteleostomi</taxon>
        <taxon>Actinopterygii</taxon>
        <taxon>Neopterygii</taxon>
        <taxon>Teleostei</taxon>
        <taxon>Neoteleostei</taxon>
        <taxon>Acanthomorphata</taxon>
        <taxon>Ovalentaria</taxon>
        <taxon>Atherinomorphae</taxon>
        <taxon>Beloniformes</taxon>
        <taxon>Adrianichthyidae</taxon>
        <taxon>Oryziinae</taxon>
        <taxon>Oryzias</taxon>
    </lineage>
</organism>
<evidence type="ECO:0000256" key="4">
    <source>
        <dbReference type="ARBA" id="ARBA00022840"/>
    </source>
</evidence>
<dbReference type="InterPro" id="IPR036961">
    <property type="entry name" value="Kinesin_motor_dom_sf"/>
</dbReference>
<keyword evidence="3 7" id="KW-0547">Nucleotide-binding</keyword>